<keyword evidence="7" id="KW-1185">Reference proteome</keyword>
<name>A0A7W3QRB9_ACTNM</name>
<dbReference type="Proteomes" id="UP000572680">
    <property type="component" value="Unassembled WGS sequence"/>
</dbReference>
<feature type="transmembrane region" description="Helical" evidence="5">
    <location>
        <begin position="25"/>
        <end position="44"/>
    </location>
</feature>
<gene>
    <name evidence="6" type="ORF">HNR61_008324</name>
</gene>
<dbReference type="Pfam" id="PF13564">
    <property type="entry name" value="DoxX_2"/>
    <property type="match status" value="1"/>
</dbReference>
<keyword evidence="3 5" id="KW-1133">Transmembrane helix</keyword>
<dbReference type="RefSeq" id="WP_182848537.1">
    <property type="nucleotide sequence ID" value="NZ_BAAALP010000065.1"/>
</dbReference>
<feature type="transmembrane region" description="Helical" evidence="5">
    <location>
        <begin position="64"/>
        <end position="81"/>
    </location>
</feature>
<dbReference type="GO" id="GO:0016020">
    <property type="term" value="C:membrane"/>
    <property type="evidence" value="ECO:0007669"/>
    <property type="project" value="UniProtKB-SubCell"/>
</dbReference>
<evidence type="ECO:0000256" key="4">
    <source>
        <dbReference type="ARBA" id="ARBA00023136"/>
    </source>
</evidence>
<evidence type="ECO:0000256" key="1">
    <source>
        <dbReference type="ARBA" id="ARBA00004141"/>
    </source>
</evidence>
<reference evidence="6 7" key="1">
    <citation type="submission" date="2020-08" db="EMBL/GenBank/DDBJ databases">
        <title>Genomic Encyclopedia of Type Strains, Phase IV (KMG-IV): sequencing the most valuable type-strain genomes for metagenomic binning, comparative biology and taxonomic classification.</title>
        <authorList>
            <person name="Goeker M."/>
        </authorList>
    </citation>
    <scope>NUCLEOTIDE SEQUENCE [LARGE SCALE GENOMIC DNA]</scope>
    <source>
        <strain evidence="6 7">DSM 44197</strain>
    </source>
</reference>
<evidence type="ECO:0000256" key="3">
    <source>
        <dbReference type="ARBA" id="ARBA00022989"/>
    </source>
</evidence>
<accession>A0A7W3QRB9</accession>
<proteinExistence type="predicted"/>
<dbReference type="EMBL" id="JACJIA010000017">
    <property type="protein sequence ID" value="MBA8956635.1"/>
    <property type="molecule type" value="Genomic_DNA"/>
</dbReference>
<evidence type="ECO:0000256" key="5">
    <source>
        <dbReference type="SAM" id="Phobius"/>
    </source>
</evidence>
<feature type="transmembrane region" description="Helical" evidence="5">
    <location>
        <begin position="88"/>
        <end position="106"/>
    </location>
</feature>
<evidence type="ECO:0000313" key="6">
    <source>
        <dbReference type="EMBL" id="MBA8956635.1"/>
    </source>
</evidence>
<comment type="caution">
    <text evidence="6">The sequence shown here is derived from an EMBL/GenBank/DDBJ whole genome shotgun (WGS) entry which is preliminary data.</text>
</comment>
<dbReference type="InterPro" id="IPR032808">
    <property type="entry name" value="DoxX"/>
</dbReference>
<feature type="transmembrane region" description="Helical" evidence="5">
    <location>
        <begin position="112"/>
        <end position="129"/>
    </location>
</feature>
<keyword evidence="4 5" id="KW-0472">Membrane</keyword>
<organism evidence="6 7">
    <name type="scientific">Actinomadura namibiensis</name>
    <dbReference type="NCBI Taxonomy" id="182080"/>
    <lineage>
        <taxon>Bacteria</taxon>
        <taxon>Bacillati</taxon>
        <taxon>Actinomycetota</taxon>
        <taxon>Actinomycetes</taxon>
        <taxon>Streptosporangiales</taxon>
        <taxon>Thermomonosporaceae</taxon>
        <taxon>Actinomadura</taxon>
    </lineage>
</organism>
<protein>
    <submittedName>
        <fullName evidence="6">Putative membrane protein</fullName>
    </submittedName>
</protein>
<evidence type="ECO:0000256" key="2">
    <source>
        <dbReference type="ARBA" id="ARBA00022692"/>
    </source>
</evidence>
<dbReference type="AlphaFoldDB" id="A0A7W3QRB9"/>
<evidence type="ECO:0000313" key="7">
    <source>
        <dbReference type="Proteomes" id="UP000572680"/>
    </source>
</evidence>
<keyword evidence="2 5" id="KW-0812">Transmembrane</keyword>
<sequence length="143" mass="15169">MAATQTATARPAARPATRTSTRRKVLWALQILIAAFLLFASAMPKFAGQVDAIETFAKLGWPEWTRYAVGAVEAAGAIGLVIPRLAGLAAAGLVGLMVGAVLTQLLVLVPAWAAFPAVLGVIFAVIAYDRREETRSLLRSPKR</sequence>
<comment type="subcellular location">
    <subcellularLocation>
        <location evidence="1">Membrane</location>
        <topology evidence="1">Multi-pass membrane protein</topology>
    </subcellularLocation>
</comment>